<evidence type="ECO:0000313" key="6">
    <source>
        <dbReference type="Proteomes" id="UP001562354"/>
    </source>
</evidence>
<dbReference type="PROSITE" id="PS00929">
    <property type="entry name" value="PIR_REPEAT_1"/>
    <property type="match status" value="1"/>
</dbReference>
<dbReference type="InterPro" id="IPR000420">
    <property type="entry name" value="Yeast_PIR_rpt"/>
</dbReference>
<proteinExistence type="predicted"/>
<dbReference type="InterPro" id="IPR054508">
    <property type="entry name" value="PIR1-like_C"/>
</dbReference>
<feature type="domain" description="Cell wall mannoprotein PIR1-like C-terminal" evidence="4">
    <location>
        <begin position="71"/>
        <end position="144"/>
    </location>
</feature>
<keyword evidence="6" id="KW-1185">Reference proteome</keyword>
<reference evidence="5 6" key="1">
    <citation type="submission" date="2024-07" db="EMBL/GenBank/DDBJ databases">
        <title>Draft sequence of the Neodothiora populina.</title>
        <authorList>
            <person name="Drown D.D."/>
            <person name="Schuette U.S."/>
            <person name="Buechlein A.B."/>
            <person name="Rusch D.R."/>
            <person name="Winton L.W."/>
            <person name="Adams G.A."/>
        </authorList>
    </citation>
    <scope>NUCLEOTIDE SEQUENCE [LARGE SCALE GENOMIC DNA]</scope>
    <source>
        <strain evidence="5 6">CPC 39397</strain>
    </source>
</reference>
<keyword evidence="1 3" id="KW-0732">Signal</keyword>
<evidence type="ECO:0000259" key="4">
    <source>
        <dbReference type="Pfam" id="PF22799"/>
    </source>
</evidence>
<feature type="signal peptide" evidence="3">
    <location>
        <begin position="1"/>
        <end position="15"/>
    </location>
</feature>
<accession>A0ABR3P5K4</accession>
<dbReference type="RefSeq" id="XP_069197616.1">
    <property type="nucleotide sequence ID" value="XM_069346404.1"/>
</dbReference>
<dbReference type="PANTHER" id="PTHR47254:SF2">
    <property type="entry name" value="COVALENTLY-LINKED CELL WALL PROTEIN"/>
    <property type="match status" value="1"/>
</dbReference>
<dbReference type="GeneID" id="95980146"/>
<evidence type="ECO:0000256" key="1">
    <source>
        <dbReference type="ARBA" id="ARBA00022729"/>
    </source>
</evidence>
<dbReference type="PANTHER" id="PTHR47254">
    <property type="entry name" value="CELL WALL MANNOPROTEIN CIS3-RELATED"/>
    <property type="match status" value="1"/>
</dbReference>
<evidence type="ECO:0000256" key="3">
    <source>
        <dbReference type="SAM" id="SignalP"/>
    </source>
</evidence>
<dbReference type="EMBL" id="JBFMKM010000014">
    <property type="protein sequence ID" value="KAL1297934.1"/>
    <property type="molecule type" value="Genomic_DNA"/>
</dbReference>
<dbReference type="PROSITE" id="PS50256">
    <property type="entry name" value="PIR_REPEAT_2"/>
    <property type="match status" value="7"/>
</dbReference>
<dbReference type="Pfam" id="PF00399">
    <property type="entry name" value="PIR"/>
    <property type="match status" value="6"/>
</dbReference>
<dbReference type="InterPro" id="IPR051153">
    <property type="entry name" value="Yeast_CWMannoprotein_PIR"/>
</dbReference>
<protein>
    <recommendedName>
        <fullName evidence="4">Cell wall mannoprotein PIR1-like C-terminal domain-containing protein</fullName>
    </recommendedName>
</protein>
<gene>
    <name evidence="5" type="ORF">AAFC00_006447</name>
</gene>
<dbReference type="Proteomes" id="UP001562354">
    <property type="component" value="Unassembled WGS sequence"/>
</dbReference>
<keyword evidence="2" id="KW-0677">Repeat</keyword>
<name>A0ABR3P5K4_9PEZI</name>
<evidence type="ECO:0000256" key="2">
    <source>
        <dbReference type="ARBA" id="ARBA00022737"/>
    </source>
</evidence>
<organism evidence="5 6">
    <name type="scientific">Neodothiora populina</name>
    <dbReference type="NCBI Taxonomy" id="2781224"/>
    <lineage>
        <taxon>Eukaryota</taxon>
        <taxon>Fungi</taxon>
        <taxon>Dikarya</taxon>
        <taxon>Ascomycota</taxon>
        <taxon>Pezizomycotina</taxon>
        <taxon>Dothideomycetes</taxon>
        <taxon>Dothideomycetidae</taxon>
        <taxon>Dothideales</taxon>
        <taxon>Dothioraceae</taxon>
        <taxon>Neodothiora</taxon>
    </lineage>
</organism>
<sequence>MKGFAVLAFAGAVAAMPAAQAVTSAIAPQETTPASCSTNYPGTFQISIVNVTKSKRTLEARKDLTITLKDGVLTDDEGRTGYIASNNQFQFDGPAQAGAIYTAGWSVCANQTLALGNSAIFYQCLSGTFYNLYDESTGDQCSQIFIDVVGGGSAVSAASDGQATAASATGAVTQITDGQLQATTATPSPVTQISDGQIQATTGKPVVSQISDGQIQATTGAVVSQISDGQIQATTGTAAVVSQISDGQIQATTGKPSAAVVTQISDGQIQATTGKPSVVTQIGDGQIQFPTAGASSGVTHGGNGTGIAVASPTVSTYAGAAAIPTMKAELFGLAAGVLAMAML</sequence>
<evidence type="ECO:0000313" key="5">
    <source>
        <dbReference type="EMBL" id="KAL1297934.1"/>
    </source>
</evidence>
<dbReference type="Pfam" id="PF22799">
    <property type="entry name" value="PIR1-like_C"/>
    <property type="match status" value="1"/>
</dbReference>
<comment type="caution">
    <text evidence="5">The sequence shown here is derived from an EMBL/GenBank/DDBJ whole genome shotgun (WGS) entry which is preliminary data.</text>
</comment>
<feature type="chain" id="PRO_5046853887" description="Cell wall mannoprotein PIR1-like C-terminal domain-containing protein" evidence="3">
    <location>
        <begin position="16"/>
        <end position="343"/>
    </location>
</feature>